<accession>A0A9W7C634</accession>
<feature type="region of interest" description="Disordered" evidence="1">
    <location>
        <begin position="1"/>
        <end position="38"/>
    </location>
</feature>
<reference evidence="3" key="1">
    <citation type="journal article" date="2023" name="Commun. Biol.">
        <title>Genome analysis of Parmales, the sister group of diatoms, reveals the evolutionary specialization of diatoms from phago-mixotrophs to photoautotrophs.</title>
        <authorList>
            <person name="Ban H."/>
            <person name="Sato S."/>
            <person name="Yoshikawa S."/>
            <person name="Yamada K."/>
            <person name="Nakamura Y."/>
            <person name="Ichinomiya M."/>
            <person name="Sato N."/>
            <person name="Blanc-Mathieu R."/>
            <person name="Endo H."/>
            <person name="Kuwata A."/>
            <person name="Ogata H."/>
        </authorList>
    </citation>
    <scope>NUCLEOTIDE SEQUENCE [LARGE SCALE GENOMIC DNA]</scope>
    <source>
        <strain evidence="3">NIES 3701</strain>
    </source>
</reference>
<gene>
    <name evidence="2" type="ORF">TrST_g3135</name>
</gene>
<proteinExistence type="predicted"/>
<organism evidence="2 3">
    <name type="scientific">Triparma strigata</name>
    <dbReference type="NCBI Taxonomy" id="1606541"/>
    <lineage>
        <taxon>Eukaryota</taxon>
        <taxon>Sar</taxon>
        <taxon>Stramenopiles</taxon>
        <taxon>Ochrophyta</taxon>
        <taxon>Bolidophyceae</taxon>
        <taxon>Parmales</taxon>
        <taxon>Triparmaceae</taxon>
        <taxon>Triparma</taxon>
    </lineage>
</organism>
<evidence type="ECO:0000313" key="3">
    <source>
        <dbReference type="Proteomes" id="UP001165085"/>
    </source>
</evidence>
<dbReference type="Proteomes" id="UP001165085">
    <property type="component" value="Unassembled WGS sequence"/>
</dbReference>
<dbReference type="OrthoDB" id="10413217at2759"/>
<comment type="caution">
    <text evidence="2">The sequence shown here is derived from an EMBL/GenBank/DDBJ whole genome shotgun (WGS) entry which is preliminary data.</text>
</comment>
<sequence length="131" mass="14078">MVQTRKTNSLRPRAPAKAAAAPVKAEKPKQAARAKPKKKIGDYTTFKLPNKKTAIGEIVAIEKNGAYVVELITEDKLMGKKATKAKKVGDFTVMKVGKKEAIGEIVGVKKNGGFIVEMITAESLAAKKAKK</sequence>
<feature type="compositionally biased region" description="Polar residues" evidence="1">
    <location>
        <begin position="1"/>
        <end position="10"/>
    </location>
</feature>
<protein>
    <submittedName>
        <fullName evidence="2">Uncharacterized protein</fullName>
    </submittedName>
</protein>
<name>A0A9W7C634_9STRA</name>
<dbReference type="EMBL" id="BRXY01000568">
    <property type="protein sequence ID" value="GMI00336.1"/>
    <property type="molecule type" value="Genomic_DNA"/>
</dbReference>
<feature type="compositionally biased region" description="Low complexity" evidence="1">
    <location>
        <begin position="12"/>
        <end position="23"/>
    </location>
</feature>
<dbReference type="AlphaFoldDB" id="A0A9W7C634"/>
<evidence type="ECO:0000256" key="1">
    <source>
        <dbReference type="SAM" id="MobiDB-lite"/>
    </source>
</evidence>
<evidence type="ECO:0000313" key="2">
    <source>
        <dbReference type="EMBL" id="GMI00336.1"/>
    </source>
</evidence>
<keyword evidence="3" id="KW-1185">Reference proteome</keyword>